<keyword evidence="3" id="KW-1185">Reference proteome</keyword>
<dbReference type="OrthoDB" id="788073at2"/>
<comment type="caution">
    <text evidence="2">The sequence shown here is derived from an EMBL/GenBank/DDBJ whole genome shotgun (WGS) entry which is preliminary data.</text>
</comment>
<dbReference type="RefSeq" id="WP_078345872.1">
    <property type="nucleotide sequence ID" value="NZ_MBTF01000001.1"/>
</dbReference>
<evidence type="ECO:0000256" key="1">
    <source>
        <dbReference type="SAM" id="SignalP"/>
    </source>
</evidence>
<keyword evidence="1" id="KW-0732">Signal</keyword>
<feature type="signal peptide" evidence="1">
    <location>
        <begin position="1"/>
        <end position="19"/>
    </location>
</feature>
<dbReference type="Proteomes" id="UP000189739">
    <property type="component" value="Unassembled WGS sequence"/>
</dbReference>
<evidence type="ECO:0000313" key="2">
    <source>
        <dbReference type="EMBL" id="OOQ61698.1"/>
    </source>
</evidence>
<dbReference type="AlphaFoldDB" id="A0A1S9PMB3"/>
<reference evidence="2 3" key="1">
    <citation type="submission" date="2016-07" db="EMBL/GenBank/DDBJ databases">
        <title>Genomic analysis of zinc-resistant bacterium Mucilaginibacter pedocola TBZ30.</title>
        <authorList>
            <person name="Huang J."/>
            <person name="Tang J."/>
        </authorList>
    </citation>
    <scope>NUCLEOTIDE SEQUENCE [LARGE SCALE GENOMIC DNA]</scope>
    <source>
        <strain evidence="2 3">TBZ30</strain>
    </source>
</reference>
<name>A0A1S9PMB3_9SPHI</name>
<dbReference type="EMBL" id="MBTF01000001">
    <property type="protein sequence ID" value="OOQ61698.1"/>
    <property type="molecule type" value="Genomic_DNA"/>
</dbReference>
<protein>
    <submittedName>
        <fullName evidence="2">Uncharacterized protein</fullName>
    </submittedName>
</protein>
<gene>
    <name evidence="2" type="ORF">BC343_01085</name>
</gene>
<accession>A0A1S9PMB3</accession>
<sequence length="394" mass="44472">MTKYIVFIIAFCCSTVATAQNQDPNSALVNRISTNITDINLSKDVIQKTFDEVFSNPDILNDATAKLLTAFKGKPGVMKFMRDLNFKFKTFQTDNQPASLGFEYKYENSWSKFQTVGSKIVNQSISLNFNGNVAFKKSYNPANFLESKFQYNGTFNWGAKSKQLSRNDALAVYALDRQILPLTGTNSQALADLLVQRANYIHFSNQYYIGASGNMSYESNQDFSKHQLAPGVLLNVGAKAWDKNGTLQYFNLLDYPFALIRYATGDRLYLSGASFPSALVGVDYVVPTQDSVRKALTGNLDPFSRFRFEISFKTKAVSVAKQVIYFSADYRLYKEINASEAIKNNGTDRFNYFVMSLESNNGFFVHFTTGKLPFDRKSDNTYGIGFHYDLGNWK</sequence>
<proteinExistence type="predicted"/>
<feature type="chain" id="PRO_5012142547" evidence="1">
    <location>
        <begin position="20"/>
        <end position="394"/>
    </location>
</feature>
<dbReference type="STRING" id="1792845.BC343_01085"/>
<evidence type="ECO:0000313" key="3">
    <source>
        <dbReference type="Proteomes" id="UP000189739"/>
    </source>
</evidence>
<organism evidence="2 3">
    <name type="scientific">Mucilaginibacter pedocola</name>
    <dbReference type="NCBI Taxonomy" id="1792845"/>
    <lineage>
        <taxon>Bacteria</taxon>
        <taxon>Pseudomonadati</taxon>
        <taxon>Bacteroidota</taxon>
        <taxon>Sphingobacteriia</taxon>
        <taxon>Sphingobacteriales</taxon>
        <taxon>Sphingobacteriaceae</taxon>
        <taxon>Mucilaginibacter</taxon>
    </lineage>
</organism>